<sequence length="309" mass="32820">MKFPIPRRRSTMKLANLLLTAGTAPDGTQAFASAPSPEPPIHAPSFSATHPIPSHVRLASISSPSRAPAYDVPTTASNPLSRAPYQQQFQSPVVGAAAAAEVFRDHGHGAVPSCGLAQLLRHYMKPEMRALAPAMTAECARCLLYSPLQDFSSLTTLSASELFPALDIFHADLTQAMAALLRVDPSKVTLQASCKLSPASALAWQIGSPIMLPVMLFSQDYWAGQPRLVVGGGPSAGQIVPTLVSMLVSQEPVATQEGNASGNQDQSSQGRRLLQRDAVQAAILALRTGCRKALAENSPWFFPRYGGGR</sequence>
<evidence type="ECO:0000313" key="2">
    <source>
        <dbReference type="EMBL" id="GFH11630.1"/>
    </source>
</evidence>
<accession>A0A699YNS6</accession>
<organism evidence="2 3">
    <name type="scientific">Haematococcus lacustris</name>
    <name type="common">Green alga</name>
    <name type="synonym">Haematococcus pluvialis</name>
    <dbReference type="NCBI Taxonomy" id="44745"/>
    <lineage>
        <taxon>Eukaryota</taxon>
        <taxon>Viridiplantae</taxon>
        <taxon>Chlorophyta</taxon>
        <taxon>core chlorophytes</taxon>
        <taxon>Chlorophyceae</taxon>
        <taxon>CS clade</taxon>
        <taxon>Chlamydomonadales</taxon>
        <taxon>Haematococcaceae</taxon>
        <taxon>Haematococcus</taxon>
    </lineage>
</organism>
<dbReference type="EMBL" id="BLLF01000419">
    <property type="protein sequence ID" value="GFH11630.1"/>
    <property type="molecule type" value="Genomic_DNA"/>
</dbReference>
<dbReference type="AlphaFoldDB" id="A0A699YNS6"/>
<dbReference type="Proteomes" id="UP000485058">
    <property type="component" value="Unassembled WGS sequence"/>
</dbReference>
<comment type="caution">
    <text evidence="2">The sequence shown here is derived from an EMBL/GenBank/DDBJ whole genome shotgun (WGS) entry which is preliminary data.</text>
</comment>
<protein>
    <submittedName>
        <fullName evidence="2">Uncharacterized protein</fullName>
    </submittedName>
</protein>
<evidence type="ECO:0000256" key="1">
    <source>
        <dbReference type="SAM" id="MobiDB-lite"/>
    </source>
</evidence>
<reference evidence="2 3" key="1">
    <citation type="submission" date="2020-02" db="EMBL/GenBank/DDBJ databases">
        <title>Draft genome sequence of Haematococcus lacustris strain NIES-144.</title>
        <authorList>
            <person name="Morimoto D."/>
            <person name="Nakagawa S."/>
            <person name="Yoshida T."/>
            <person name="Sawayama S."/>
        </authorList>
    </citation>
    <scope>NUCLEOTIDE SEQUENCE [LARGE SCALE GENOMIC DNA]</scope>
    <source>
        <strain evidence="2 3">NIES-144</strain>
    </source>
</reference>
<feature type="region of interest" description="Disordered" evidence="1">
    <location>
        <begin position="28"/>
        <end position="48"/>
    </location>
</feature>
<name>A0A699YNS6_HAELA</name>
<keyword evidence="3" id="KW-1185">Reference proteome</keyword>
<evidence type="ECO:0000313" key="3">
    <source>
        <dbReference type="Proteomes" id="UP000485058"/>
    </source>
</evidence>
<gene>
    <name evidence="2" type="ORF">HaLaN_07161</name>
</gene>
<proteinExistence type="predicted"/>
<feature type="non-terminal residue" evidence="2">
    <location>
        <position position="309"/>
    </location>
</feature>